<dbReference type="GO" id="GO:0005886">
    <property type="term" value="C:plasma membrane"/>
    <property type="evidence" value="ECO:0007669"/>
    <property type="project" value="TreeGrafter"/>
</dbReference>
<feature type="transmembrane region" description="Helical" evidence="5">
    <location>
        <begin position="264"/>
        <end position="283"/>
    </location>
</feature>
<feature type="transmembrane region" description="Helical" evidence="5">
    <location>
        <begin position="137"/>
        <end position="160"/>
    </location>
</feature>
<dbReference type="PANTHER" id="PTHR31465">
    <property type="entry name" value="PROTEIN RTA1-RELATED"/>
    <property type="match status" value="1"/>
</dbReference>
<dbReference type="Proteomes" id="UP000663827">
    <property type="component" value="Unassembled WGS sequence"/>
</dbReference>
<evidence type="ECO:0000256" key="2">
    <source>
        <dbReference type="ARBA" id="ARBA00022692"/>
    </source>
</evidence>
<evidence type="ECO:0000256" key="4">
    <source>
        <dbReference type="ARBA" id="ARBA00023136"/>
    </source>
</evidence>
<dbReference type="InterPro" id="IPR007568">
    <property type="entry name" value="RTA1"/>
</dbReference>
<proteinExistence type="predicted"/>
<name>A0A8H3E329_9AGAM</name>
<sequence length="314" mass="34396">MSTSFGAILAAANATVTEQQNAGDHLPFNYVPTGWIGITFLVLFSITTTGHLFQALLLHTTYMIPTLVLCGFGELLGWAGRYWGHVNPHNGDAFMMQITTTIIAPSFMTAAMFLILPKIVNELGAEYSRVPARLYSIIFISADVTALVIQAAGGAMASIADTPEGAERGGQIMLGGIVIQLVAVVLYTILAIEFIVRFSLDRPARSIAVDERRKHGGWIGVPRGIVWMLVGLGIATVFIIIRSIYRTIELTDGWNGTIISTEKWFNWFDGAPIVVAMFAFNVFHPGYLLRNLESENRLPISQTSSSERVEMARV</sequence>
<evidence type="ECO:0000256" key="1">
    <source>
        <dbReference type="ARBA" id="ARBA00004141"/>
    </source>
</evidence>
<accession>A0A8H3E329</accession>
<evidence type="ECO:0000256" key="3">
    <source>
        <dbReference type="ARBA" id="ARBA00022989"/>
    </source>
</evidence>
<feature type="transmembrane region" description="Helical" evidence="5">
    <location>
        <begin position="30"/>
        <end position="50"/>
    </location>
</feature>
<evidence type="ECO:0000313" key="7">
    <source>
        <dbReference type="Proteomes" id="UP000663827"/>
    </source>
</evidence>
<feature type="transmembrane region" description="Helical" evidence="5">
    <location>
        <begin position="62"/>
        <end position="82"/>
    </location>
</feature>
<keyword evidence="3 5" id="KW-1133">Transmembrane helix</keyword>
<feature type="transmembrane region" description="Helical" evidence="5">
    <location>
        <begin position="172"/>
        <end position="196"/>
    </location>
</feature>
<dbReference type="EMBL" id="CAJNJQ010003065">
    <property type="protein sequence ID" value="CAE7191114.1"/>
    <property type="molecule type" value="Genomic_DNA"/>
</dbReference>
<feature type="transmembrane region" description="Helical" evidence="5">
    <location>
        <begin position="94"/>
        <end position="116"/>
    </location>
</feature>
<comment type="subcellular location">
    <subcellularLocation>
        <location evidence="1">Membrane</location>
        <topology evidence="1">Multi-pass membrane protein</topology>
    </subcellularLocation>
</comment>
<dbReference type="Pfam" id="PF04479">
    <property type="entry name" value="RTA1"/>
    <property type="match status" value="1"/>
</dbReference>
<dbReference type="PANTHER" id="PTHR31465:SF9">
    <property type="entry name" value="SPHINGOID LONG-CHAIN BASE TRANSPORTER RSB1"/>
    <property type="match status" value="1"/>
</dbReference>
<keyword evidence="4 5" id="KW-0472">Membrane</keyword>
<dbReference type="AlphaFoldDB" id="A0A8H3E329"/>
<reference evidence="6" key="1">
    <citation type="submission" date="2021-01" db="EMBL/GenBank/DDBJ databases">
        <authorList>
            <person name="Kaushik A."/>
        </authorList>
    </citation>
    <scope>NUCLEOTIDE SEQUENCE</scope>
    <source>
        <strain evidence="6">AG5</strain>
    </source>
</reference>
<protein>
    <submittedName>
        <fullName evidence="6">Uncharacterized protein</fullName>
    </submittedName>
</protein>
<evidence type="ECO:0000313" key="6">
    <source>
        <dbReference type="EMBL" id="CAE7191114.1"/>
    </source>
</evidence>
<keyword evidence="2 5" id="KW-0812">Transmembrane</keyword>
<feature type="transmembrane region" description="Helical" evidence="5">
    <location>
        <begin position="224"/>
        <end position="244"/>
    </location>
</feature>
<gene>
    <name evidence="6" type="ORF">RDB_LOCUS127775</name>
</gene>
<evidence type="ECO:0000256" key="5">
    <source>
        <dbReference type="SAM" id="Phobius"/>
    </source>
</evidence>
<organism evidence="6 7">
    <name type="scientific">Rhizoctonia solani</name>
    <dbReference type="NCBI Taxonomy" id="456999"/>
    <lineage>
        <taxon>Eukaryota</taxon>
        <taxon>Fungi</taxon>
        <taxon>Dikarya</taxon>
        <taxon>Basidiomycota</taxon>
        <taxon>Agaricomycotina</taxon>
        <taxon>Agaricomycetes</taxon>
        <taxon>Cantharellales</taxon>
        <taxon>Ceratobasidiaceae</taxon>
        <taxon>Rhizoctonia</taxon>
    </lineage>
</organism>
<dbReference type="GO" id="GO:0000324">
    <property type="term" value="C:fungal-type vacuole"/>
    <property type="evidence" value="ECO:0007669"/>
    <property type="project" value="TreeGrafter"/>
</dbReference>
<comment type="caution">
    <text evidence="6">The sequence shown here is derived from an EMBL/GenBank/DDBJ whole genome shotgun (WGS) entry which is preliminary data.</text>
</comment>